<dbReference type="InterPro" id="IPR039109">
    <property type="entry name" value="Ribosomal_eL30-like"/>
</dbReference>
<evidence type="ECO:0000313" key="4">
    <source>
        <dbReference type="EMBL" id="AIF13840.1"/>
    </source>
</evidence>
<sequence length="99" mass="10599">MDLVRQLKTAMSSGTLLLGQNQTSDACATGDAELVIFAANCPQEFIDDLTSRHPDVPMHRVNMVNRDLGAACAKPFHVSTICVLDAGSSDLLSLQPNLD</sequence>
<dbReference type="Gene3D" id="3.30.1330.30">
    <property type="match status" value="1"/>
</dbReference>
<keyword evidence="2" id="KW-0687">Ribonucleoprotein</keyword>
<gene>
    <name evidence="4" type="primary">RP-L30e</name>
    <name evidence="4" type="synonym">RPL30</name>
</gene>
<proteinExistence type="predicted"/>
<dbReference type="EMBL" id="KF900985">
    <property type="protein sequence ID" value="AIF13840.1"/>
    <property type="molecule type" value="Genomic_DNA"/>
</dbReference>
<dbReference type="GO" id="GO:0005840">
    <property type="term" value="C:ribosome"/>
    <property type="evidence" value="ECO:0007669"/>
    <property type="project" value="UniProtKB-KW"/>
</dbReference>
<dbReference type="SUPFAM" id="SSF55315">
    <property type="entry name" value="L30e-like"/>
    <property type="match status" value="1"/>
</dbReference>
<dbReference type="GO" id="GO:1990904">
    <property type="term" value="C:ribonucleoprotein complex"/>
    <property type="evidence" value="ECO:0007669"/>
    <property type="project" value="UniProtKB-KW"/>
</dbReference>
<dbReference type="PANTHER" id="PTHR11449">
    <property type="entry name" value="RIBOSOMAL PROTEIN L30"/>
    <property type="match status" value="1"/>
</dbReference>
<dbReference type="InterPro" id="IPR004038">
    <property type="entry name" value="Ribosomal_eL8/eL30/eS12/Gad45"/>
</dbReference>
<protein>
    <submittedName>
        <fullName evidence="4">Ribosomal protein L30e (RP-L30e, RPL30)</fullName>
    </submittedName>
</protein>
<evidence type="ECO:0000256" key="1">
    <source>
        <dbReference type="ARBA" id="ARBA00022980"/>
    </source>
</evidence>
<evidence type="ECO:0000259" key="3">
    <source>
        <dbReference type="Pfam" id="PF01248"/>
    </source>
</evidence>
<dbReference type="AlphaFoldDB" id="A0A075HF68"/>
<reference evidence="4" key="1">
    <citation type="journal article" date="2014" name="Genome Biol. Evol.">
        <title>Pangenome evidence for extensive interdomain horizontal transfer affecting lineage core and shell genes in uncultured planktonic thaumarchaeota and euryarchaeota.</title>
        <authorList>
            <person name="Deschamps P."/>
            <person name="Zivanovic Y."/>
            <person name="Moreira D."/>
            <person name="Rodriguez-Valera F."/>
            <person name="Lopez-Garcia P."/>
        </authorList>
    </citation>
    <scope>NUCLEOTIDE SEQUENCE</scope>
</reference>
<dbReference type="GO" id="GO:0003723">
    <property type="term" value="F:RNA binding"/>
    <property type="evidence" value="ECO:0007669"/>
    <property type="project" value="InterPro"/>
</dbReference>
<evidence type="ECO:0000256" key="2">
    <source>
        <dbReference type="ARBA" id="ARBA00023274"/>
    </source>
</evidence>
<name>A0A075HF68_9EURY</name>
<dbReference type="NCBIfam" id="NF002172">
    <property type="entry name" value="PRK01018.1"/>
    <property type="match status" value="1"/>
</dbReference>
<dbReference type="InterPro" id="IPR029064">
    <property type="entry name" value="Ribosomal_eL30-like_sf"/>
</dbReference>
<organism evidence="4">
    <name type="scientific">uncultured marine group II/III euryarchaeote KM3_64_C08</name>
    <dbReference type="NCBI Taxonomy" id="1456479"/>
    <lineage>
        <taxon>Archaea</taxon>
        <taxon>Methanobacteriati</taxon>
        <taxon>Methanobacteriota</taxon>
        <taxon>environmental samples</taxon>
    </lineage>
</organism>
<keyword evidence="1 4" id="KW-0689">Ribosomal protein</keyword>
<dbReference type="Pfam" id="PF01248">
    <property type="entry name" value="Ribosomal_L7Ae"/>
    <property type="match status" value="1"/>
</dbReference>
<feature type="domain" description="Ribosomal protein eL8/eL30/eS12/Gadd45" evidence="3">
    <location>
        <begin position="5"/>
        <end position="92"/>
    </location>
</feature>
<accession>A0A075HF68</accession>